<gene>
    <name evidence="2" type="ORF">CM83_101226</name>
</gene>
<feature type="region of interest" description="Disordered" evidence="1">
    <location>
        <begin position="18"/>
        <end position="86"/>
    </location>
</feature>
<sequence length="354" mass="35028">TTEKSTVNLPNFTFAFGNTPPVQTAQGSGGVEVAATTEQRGVEKHAESVAAKDTAQEPTDTEKPSFVTPTNGFTFPSTAVSRSPAPAPAAATVAEIGTNSSSCSSSSSSNSSGNSSSNSSGGITSSGPFGTTTSTFPLFSTGEVHSNTSSQDKTKVQAFGTPTSMVAFNTTTGPAPANPSGAVQVQNGMSSGFVGGNTLGGGMNLSPFVDSGGSNTAKTPFSSTSTVQPFGTTSMLSQATLPTSTTNSGGSIFGGANSTPFSTVNGTFDTNSKATGAPSTPLSLFNGAAANGPFSTNLSTNTGASSGMPLSALGSSSSSSSGEVETRVAAGVPPYQWALTLDESTGHPQQPKNV</sequence>
<accession>A0A0A9Z2T9</accession>
<protein>
    <submittedName>
        <fullName evidence="2">Uncharacterized protein</fullName>
    </submittedName>
</protein>
<reference evidence="2" key="1">
    <citation type="journal article" date="2014" name="PLoS ONE">
        <title>Transcriptome-Based Identification of ABC Transporters in the Western Tarnished Plant Bug Lygus hesperus.</title>
        <authorList>
            <person name="Hull J.J."/>
            <person name="Chaney K."/>
            <person name="Geib S.M."/>
            <person name="Fabrick J.A."/>
            <person name="Brent C.S."/>
            <person name="Walsh D."/>
            <person name="Lavine L.C."/>
        </authorList>
    </citation>
    <scope>NUCLEOTIDE SEQUENCE</scope>
</reference>
<proteinExistence type="predicted"/>
<name>A0A0A9Z2T9_LYGHE</name>
<evidence type="ECO:0000256" key="1">
    <source>
        <dbReference type="SAM" id="MobiDB-lite"/>
    </source>
</evidence>
<reference evidence="2" key="2">
    <citation type="submission" date="2014-07" db="EMBL/GenBank/DDBJ databases">
        <authorList>
            <person name="Hull J."/>
        </authorList>
    </citation>
    <scope>NUCLEOTIDE SEQUENCE</scope>
</reference>
<feature type="region of interest" description="Disordered" evidence="1">
    <location>
        <begin position="300"/>
        <end position="327"/>
    </location>
</feature>
<evidence type="ECO:0000313" key="2">
    <source>
        <dbReference type="EMBL" id="JAG38196.1"/>
    </source>
</evidence>
<organism evidence="2">
    <name type="scientific">Lygus hesperus</name>
    <name type="common">Western plant bug</name>
    <dbReference type="NCBI Taxonomy" id="30085"/>
    <lineage>
        <taxon>Eukaryota</taxon>
        <taxon>Metazoa</taxon>
        <taxon>Ecdysozoa</taxon>
        <taxon>Arthropoda</taxon>
        <taxon>Hexapoda</taxon>
        <taxon>Insecta</taxon>
        <taxon>Pterygota</taxon>
        <taxon>Neoptera</taxon>
        <taxon>Paraneoptera</taxon>
        <taxon>Hemiptera</taxon>
        <taxon>Heteroptera</taxon>
        <taxon>Panheteroptera</taxon>
        <taxon>Cimicomorpha</taxon>
        <taxon>Miridae</taxon>
        <taxon>Mirini</taxon>
        <taxon>Lygus</taxon>
    </lineage>
</organism>
<feature type="non-terminal residue" evidence="2">
    <location>
        <position position="1"/>
    </location>
</feature>
<dbReference type="EMBL" id="GBHO01005408">
    <property type="protein sequence ID" value="JAG38196.1"/>
    <property type="molecule type" value="Transcribed_RNA"/>
</dbReference>
<feature type="region of interest" description="Disordered" evidence="1">
    <location>
        <begin position="98"/>
        <end position="129"/>
    </location>
</feature>
<feature type="compositionally biased region" description="Low complexity" evidence="1">
    <location>
        <begin position="76"/>
        <end position="86"/>
    </location>
</feature>
<feature type="non-terminal residue" evidence="2">
    <location>
        <position position="354"/>
    </location>
</feature>
<dbReference type="AlphaFoldDB" id="A0A0A9Z2T9"/>
<feature type="compositionally biased region" description="Low complexity" evidence="1">
    <location>
        <begin position="303"/>
        <end position="322"/>
    </location>
</feature>